<evidence type="ECO:0000313" key="6">
    <source>
        <dbReference type="Proteomes" id="UP000602260"/>
    </source>
</evidence>
<evidence type="ECO:0000256" key="1">
    <source>
        <dbReference type="ARBA" id="ARBA00023015"/>
    </source>
</evidence>
<sequence>MGNLSQQAGKTLYSWIAVEKRFRPGEKLPNEVELSAQLGVSRATLREALRALLVQGVVEVRRGRGTFVTQKAAQVEDFGFDDLARVRGQLRDLFELRTIFEPRAARLACRRATQRELEDILTQGEAVADCIRRGADRTRTDRAFHAAIVRAAHNEFMMRLLPMIDRAVETAIAAGAHKEALAQITLQDHALLLEFIRKRDGEGAEHAMAIHMRHAVEELGVEDA</sequence>
<dbReference type="Gene3D" id="1.10.10.10">
    <property type="entry name" value="Winged helix-like DNA-binding domain superfamily/Winged helix DNA-binding domain"/>
    <property type="match status" value="1"/>
</dbReference>
<keyword evidence="3" id="KW-0804">Transcription</keyword>
<dbReference type="InterPro" id="IPR036388">
    <property type="entry name" value="WH-like_DNA-bd_sf"/>
</dbReference>
<dbReference type="AlphaFoldDB" id="A0A8J6M1S7"/>
<evidence type="ECO:0000256" key="2">
    <source>
        <dbReference type="ARBA" id="ARBA00023125"/>
    </source>
</evidence>
<dbReference type="Pfam" id="PF07729">
    <property type="entry name" value="FCD"/>
    <property type="match status" value="1"/>
</dbReference>
<dbReference type="GO" id="GO:0003700">
    <property type="term" value="F:DNA-binding transcription factor activity"/>
    <property type="evidence" value="ECO:0007669"/>
    <property type="project" value="InterPro"/>
</dbReference>
<dbReference type="SUPFAM" id="SSF46785">
    <property type="entry name" value="Winged helix' DNA-binding domain"/>
    <property type="match status" value="1"/>
</dbReference>
<feature type="domain" description="HTH gntR-type" evidence="4">
    <location>
        <begin position="2"/>
        <end position="71"/>
    </location>
</feature>
<dbReference type="PRINTS" id="PR00035">
    <property type="entry name" value="HTHGNTR"/>
</dbReference>
<dbReference type="GO" id="GO:0003677">
    <property type="term" value="F:DNA binding"/>
    <property type="evidence" value="ECO:0007669"/>
    <property type="project" value="UniProtKB-KW"/>
</dbReference>
<evidence type="ECO:0000259" key="4">
    <source>
        <dbReference type="PROSITE" id="PS50949"/>
    </source>
</evidence>
<accession>A0A8J6M1S7</accession>
<dbReference type="Proteomes" id="UP000602260">
    <property type="component" value="Unassembled WGS sequence"/>
</dbReference>
<dbReference type="InterPro" id="IPR036390">
    <property type="entry name" value="WH_DNA-bd_sf"/>
</dbReference>
<evidence type="ECO:0000256" key="3">
    <source>
        <dbReference type="ARBA" id="ARBA00023163"/>
    </source>
</evidence>
<evidence type="ECO:0000313" key="5">
    <source>
        <dbReference type="EMBL" id="MBC5717284.1"/>
    </source>
</evidence>
<dbReference type="SUPFAM" id="SSF48008">
    <property type="entry name" value="GntR ligand-binding domain-like"/>
    <property type="match status" value="1"/>
</dbReference>
<reference evidence="5" key="1">
    <citation type="submission" date="2020-08" db="EMBL/GenBank/DDBJ databases">
        <title>Genome public.</title>
        <authorList>
            <person name="Liu C."/>
            <person name="Sun Q."/>
        </authorList>
    </citation>
    <scope>NUCLEOTIDE SEQUENCE</scope>
    <source>
        <strain evidence="5">BX5</strain>
    </source>
</reference>
<dbReference type="CDD" id="cd07377">
    <property type="entry name" value="WHTH_GntR"/>
    <property type="match status" value="1"/>
</dbReference>
<dbReference type="PANTHER" id="PTHR43537:SF5">
    <property type="entry name" value="UXU OPERON TRANSCRIPTIONAL REGULATOR"/>
    <property type="match status" value="1"/>
</dbReference>
<gene>
    <name evidence="5" type="ORF">H8S55_08135</name>
</gene>
<dbReference type="EMBL" id="JACOPN010000005">
    <property type="protein sequence ID" value="MBC5717284.1"/>
    <property type="molecule type" value="Genomic_DNA"/>
</dbReference>
<proteinExistence type="predicted"/>
<keyword evidence="6" id="KW-1185">Reference proteome</keyword>
<dbReference type="RefSeq" id="WP_186878570.1">
    <property type="nucleotide sequence ID" value="NZ_JACOPN010000005.1"/>
</dbReference>
<dbReference type="InterPro" id="IPR011711">
    <property type="entry name" value="GntR_C"/>
</dbReference>
<keyword evidence="1" id="KW-0805">Transcription regulation</keyword>
<comment type="caution">
    <text evidence="5">The sequence shown here is derived from an EMBL/GenBank/DDBJ whole genome shotgun (WGS) entry which is preliminary data.</text>
</comment>
<name>A0A8J6M1S7_9FIRM</name>
<organism evidence="5 6">
    <name type="scientific">Flintibacter faecis</name>
    <dbReference type="NCBI Taxonomy" id="2763047"/>
    <lineage>
        <taxon>Bacteria</taxon>
        <taxon>Bacillati</taxon>
        <taxon>Bacillota</taxon>
        <taxon>Clostridia</taxon>
        <taxon>Eubacteriales</taxon>
        <taxon>Flintibacter</taxon>
    </lineage>
</organism>
<protein>
    <submittedName>
        <fullName evidence="5">FadR family transcriptional regulator</fullName>
    </submittedName>
</protein>
<dbReference type="PROSITE" id="PS50949">
    <property type="entry name" value="HTH_GNTR"/>
    <property type="match status" value="1"/>
</dbReference>
<dbReference type="PANTHER" id="PTHR43537">
    <property type="entry name" value="TRANSCRIPTIONAL REGULATOR, GNTR FAMILY"/>
    <property type="match status" value="1"/>
</dbReference>
<dbReference type="SMART" id="SM00345">
    <property type="entry name" value="HTH_GNTR"/>
    <property type="match status" value="1"/>
</dbReference>
<dbReference type="InterPro" id="IPR008920">
    <property type="entry name" value="TF_FadR/GntR_C"/>
</dbReference>
<keyword evidence="2" id="KW-0238">DNA-binding</keyword>
<dbReference type="SMART" id="SM00895">
    <property type="entry name" value="FCD"/>
    <property type="match status" value="1"/>
</dbReference>
<dbReference type="InterPro" id="IPR000524">
    <property type="entry name" value="Tscrpt_reg_HTH_GntR"/>
</dbReference>
<dbReference type="Gene3D" id="1.20.120.530">
    <property type="entry name" value="GntR ligand-binding domain-like"/>
    <property type="match status" value="1"/>
</dbReference>
<dbReference type="Pfam" id="PF00392">
    <property type="entry name" value="GntR"/>
    <property type="match status" value="1"/>
</dbReference>